<organism evidence="1 2">
    <name type="scientific">Olpidium bornovanus</name>
    <dbReference type="NCBI Taxonomy" id="278681"/>
    <lineage>
        <taxon>Eukaryota</taxon>
        <taxon>Fungi</taxon>
        <taxon>Fungi incertae sedis</taxon>
        <taxon>Olpidiomycota</taxon>
        <taxon>Olpidiomycotina</taxon>
        <taxon>Olpidiomycetes</taxon>
        <taxon>Olpidiales</taxon>
        <taxon>Olpidiaceae</taxon>
        <taxon>Olpidium</taxon>
    </lineage>
</organism>
<proteinExistence type="predicted"/>
<dbReference type="AlphaFoldDB" id="A0A8H8DFF5"/>
<accession>A0A8H8DFF5</accession>
<evidence type="ECO:0000313" key="2">
    <source>
        <dbReference type="Proteomes" id="UP000673691"/>
    </source>
</evidence>
<protein>
    <submittedName>
        <fullName evidence="1">Uncharacterized protein</fullName>
    </submittedName>
</protein>
<dbReference type="EMBL" id="JAEFCI010012138">
    <property type="protein sequence ID" value="KAG5456186.1"/>
    <property type="molecule type" value="Genomic_DNA"/>
</dbReference>
<reference evidence="1 2" key="1">
    <citation type="journal article" name="Sci. Rep.">
        <title>Genome-scale phylogenetic analyses confirm Olpidium as the closest living zoosporic fungus to the non-flagellated, terrestrial fungi.</title>
        <authorList>
            <person name="Chang Y."/>
            <person name="Rochon D."/>
            <person name="Sekimoto S."/>
            <person name="Wang Y."/>
            <person name="Chovatia M."/>
            <person name="Sandor L."/>
            <person name="Salamov A."/>
            <person name="Grigoriev I.V."/>
            <person name="Stajich J.E."/>
            <person name="Spatafora J.W."/>
        </authorList>
    </citation>
    <scope>NUCLEOTIDE SEQUENCE [LARGE SCALE GENOMIC DNA]</scope>
    <source>
        <strain evidence="1">S191</strain>
    </source>
</reference>
<keyword evidence="2" id="KW-1185">Reference proteome</keyword>
<comment type="caution">
    <text evidence="1">The sequence shown here is derived from an EMBL/GenBank/DDBJ whole genome shotgun (WGS) entry which is preliminary data.</text>
</comment>
<gene>
    <name evidence="1" type="ORF">BJ554DRAFT_4138</name>
</gene>
<name>A0A8H8DFF5_9FUNG</name>
<evidence type="ECO:0000313" key="1">
    <source>
        <dbReference type="EMBL" id="KAG5456186.1"/>
    </source>
</evidence>
<sequence length="67" mass="7336">MFIYLNFYATSLSSGGFSFASLMHIPSLSRSPVNLIRSNGFAQMSATFSAELTRVMAMMPSAAHLLR</sequence>
<dbReference type="Proteomes" id="UP000673691">
    <property type="component" value="Unassembled WGS sequence"/>
</dbReference>